<accession>A0A2P8D7U5</accession>
<sequence length="126" mass="14062">METVFQEKAEQLFHTVVTDPRWDLQDETLFNVFGLTYYGYCFGVGRLLCFLDIETINGFVAGKLTGMGAGQKYVDGLVDYAYSTFTQPAEGLYAQLVGIGHAHFSSEDRALLTNIIFENTARVKQG</sequence>
<organism evidence="1 2">
    <name type="scientific">Taibaiella chishuiensis</name>
    <dbReference type="NCBI Taxonomy" id="1434707"/>
    <lineage>
        <taxon>Bacteria</taxon>
        <taxon>Pseudomonadati</taxon>
        <taxon>Bacteroidota</taxon>
        <taxon>Chitinophagia</taxon>
        <taxon>Chitinophagales</taxon>
        <taxon>Chitinophagaceae</taxon>
        <taxon>Taibaiella</taxon>
    </lineage>
</organism>
<dbReference type="Proteomes" id="UP000240572">
    <property type="component" value="Unassembled WGS sequence"/>
</dbReference>
<gene>
    <name evidence="1" type="ORF">B0I18_102229</name>
</gene>
<dbReference type="OrthoDB" id="1495069at2"/>
<keyword evidence="2" id="KW-1185">Reference proteome</keyword>
<evidence type="ECO:0000313" key="1">
    <source>
        <dbReference type="EMBL" id="PSK93259.1"/>
    </source>
</evidence>
<proteinExistence type="predicted"/>
<evidence type="ECO:0000313" key="2">
    <source>
        <dbReference type="Proteomes" id="UP000240572"/>
    </source>
</evidence>
<dbReference type="AlphaFoldDB" id="A0A2P8D7U5"/>
<reference evidence="1 2" key="1">
    <citation type="submission" date="2018-03" db="EMBL/GenBank/DDBJ databases">
        <title>Genomic Encyclopedia of Type Strains, Phase III (KMG-III): the genomes of soil and plant-associated and newly described type strains.</title>
        <authorList>
            <person name="Whitman W."/>
        </authorList>
    </citation>
    <scope>NUCLEOTIDE SEQUENCE [LARGE SCALE GENOMIC DNA]</scope>
    <source>
        <strain evidence="1 2">CGMCC 1.12700</strain>
    </source>
</reference>
<name>A0A2P8D7U5_9BACT</name>
<dbReference type="RefSeq" id="WP_106522277.1">
    <property type="nucleotide sequence ID" value="NZ_PYGD01000002.1"/>
</dbReference>
<comment type="caution">
    <text evidence="1">The sequence shown here is derived from an EMBL/GenBank/DDBJ whole genome shotgun (WGS) entry which is preliminary data.</text>
</comment>
<dbReference type="EMBL" id="PYGD01000002">
    <property type="protein sequence ID" value="PSK93259.1"/>
    <property type="molecule type" value="Genomic_DNA"/>
</dbReference>
<protein>
    <submittedName>
        <fullName evidence="1">Uncharacterized protein</fullName>
    </submittedName>
</protein>